<dbReference type="InterPro" id="IPR052020">
    <property type="entry name" value="Cyclic_di-GMP/3'3'-cGAMP_PDE"/>
</dbReference>
<evidence type="ECO:0000313" key="2">
    <source>
        <dbReference type="EMBL" id="MEM5535358.1"/>
    </source>
</evidence>
<reference evidence="2 3" key="1">
    <citation type="submission" date="2024-03" db="EMBL/GenBank/DDBJ databases">
        <title>Community enrichment and isolation of bacterial strains for fucoidan degradation.</title>
        <authorList>
            <person name="Sichert A."/>
        </authorList>
    </citation>
    <scope>NUCLEOTIDE SEQUENCE [LARGE SCALE GENOMIC DNA]</scope>
    <source>
        <strain evidence="2 3">AS76</strain>
    </source>
</reference>
<dbReference type="PROSITE" id="PS51832">
    <property type="entry name" value="HD_GYP"/>
    <property type="match status" value="1"/>
</dbReference>
<dbReference type="InterPro" id="IPR003607">
    <property type="entry name" value="HD/PDEase_dom"/>
</dbReference>
<accession>A0ABU9TNQ8</accession>
<dbReference type="InterPro" id="IPR037522">
    <property type="entry name" value="HD_GYP_dom"/>
</dbReference>
<proteinExistence type="predicted"/>
<dbReference type="SMART" id="SM00471">
    <property type="entry name" value="HDc"/>
    <property type="match status" value="1"/>
</dbReference>
<gene>
    <name evidence="2" type="ORF">WNY58_03030</name>
</gene>
<name>A0ABU9TNQ8_9GAMM</name>
<dbReference type="SUPFAM" id="SSF109604">
    <property type="entry name" value="HD-domain/PDEase-like"/>
    <property type="match status" value="1"/>
</dbReference>
<dbReference type="RefSeq" id="WP_342853692.1">
    <property type="nucleotide sequence ID" value="NZ_JBBMRA010000002.1"/>
</dbReference>
<dbReference type="Proteomes" id="UP001449225">
    <property type="component" value="Unassembled WGS sequence"/>
</dbReference>
<dbReference type="Pfam" id="PF13487">
    <property type="entry name" value="HD_5"/>
    <property type="match status" value="1"/>
</dbReference>
<dbReference type="PANTHER" id="PTHR45228:SF5">
    <property type="entry name" value="CYCLIC DI-GMP PHOSPHODIESTERASE VC_1348-RELATED"/>
    <property type="match status" value="1"/>
</dbReference>
<comment type="caution">
    <text evidence="2">The sequence shown here is derived from an EMBL/GenBank/DDBJ whole genome shotgun (WGS) entry which is preliminary data.</text>
</comment>
<feature type="domain" description="HD-GYP" evidence="1">
    <location>
        <begin position="157"/>
        <end position="373"/>
    </location>
</feature>
<dbReference type="Gene3D" id="1.10.3210.10">
    <property type="entry name" value="Hypothetical protein af1432"/>
    <property type="match status" value="1"/>
</dbReference>
<keyword evidence="3" id="KW-1185">Reference proteome</keyword>
<dbReference type="CDD" id="cd00077">
    <property type="entry name" value="HDc"/>
    <property type="match status" value="1"/>
</dbReference>
<dbReference type="PANTHER" id="PTHR45228">
    <property type="entry name" value="CYCLIC DI-GMP PHOSPHODIESTERASE TM_0186-RELATED"/>
    <property type="match status" value="1"/>
</dbReference>
<sequence>MLKAKILTACADLTDQLSGCFCDGYDLSYAQCKGGTFTADCNIAIIGSDQFQSVGKADAANTGADKSDVENAIQYYAHLGIPVFLAWTDSKDDFRELALKLGCTDYLAPPFIESVVNSKCKTYSGLANLRQNLFVEPTGAVERSSGIGEGEVNLNDLHTVQDAAILCLATIARVRDHSTGNHILRTQHYVKALAEHLRRSPEYCDELDDETIELFYKTSALHDIGKVGIPDHILKNPGELSPEEYEIMKSHARLGYEAMHSAQQLIEHQSSSRTIRFLAIAQQVTLSHHERWDGEGYPEGLKGKSIPLVARLMAVADVYDAMISRRPYKNAMDHAYVKNVIAKGSGSHFDPSVVNAFLDLEDMFERISHALEDAFPSSAEMTLHSISDLMGADDSVSSPS</sequence>
<evidence type="ECO:0000313" key="3">
    <source>
        <dbReference type="Proteomes" id="UP001449225"/>
    </source>
</evidence>
<protein>
    <submittedName>
        <fullName evidence="2">HD domain-containing phosphohydrolase</fullName>
    </submittedName>
</protein>
<organism evidence="2 3">
    <name type="scientific">Neptuniibacter pectenicola</name>
    <dbReference type="NCBI Taxonomy" id="1806669"/>
    <lineage>
        <taxon>Bacteria</taxon>
        <taxon>Pseudomonadati</taxon>
        <taxon>Pseudomonadota</taxon>
        <taxon>Gammaproteobacteria</taxon>
        <taxon>Oceanospirillales</taxon>
        <taxon>Oceanospirillaceae</taxon>
        <taxon>Neptuniibacter</taxon>
    </lineage>
</organism>
<evidence type="ECO:0000259" key="1">
    <source>
        <dbReference type="PROSITE" id="PS51832"/>
    </source>
</evidence>
<dbReference type="EMBL" id="JBBMRA010000002">
    <property type="protein sequence ID" value="MEM5535358.1"/>
    <property type="molecule type" value="Genomic_DNA"/>
</dbReference>